<protein>
    <recommendedName>
        <fullName evidence="3">Secreted protein</fullName>
    </recommendedName>
</protein>
<dbReference type="EMBL" id="CP108169">
    <property type="protein sequence ID" value="WTQ75182.1"/>
    <property type="molecule type" value="Genomic_DNA"/>
</dbReference>
<accession>A0AAU1LV60</accession>
<feature type="signal peptide" evidence="1">
    <location>
        <begin position="1"/>
        <end position="28"/>
    </location>
</feature>
<proteinExistence type="predicted"/>
<keyword evidence="1" id="KW-0732">Signal</keyword>
<evidence type="ECO:0000256" key="1">
    <source>
        <dbReference type="SAM" id="SignalP"/>
    </source>
</evidence>
<feature type="chain" id="PRO_5043770863" description="Secreted protein" evidence="1">
    <location>
        <begin position="29"/>
        <end position="79"/>
    </location>
</feature>
<reference evidence="2" key="1">
    <citation type="submission" date="2022-10" db="EMBL/GenBank/DDBJ databases">
        <title>The complete genomes of actinobacterial strains from the NBC collection.</title>
        <authorList>
            <person name="Joergensen T.S."/>
            <person name="Alvarez Arevalo M."/>
            <person name="Sterndorff E.B."/>
            <person name="Faurdal D."/>
            <person name="Vuksanovic O."/>
            <person name="Mourched A.-S."/>
            <person name="Charusanti P."/>
            <person name="Shaw S."/>
            <person name="Blin K."/>
            <person name="Weber T."/>
        </authorList>
    </citation>
    <scope>NUCLEOTIDE SEQUENCE</scope>
    <source>
        <strain evidence="2">NBC_00148</strain>
    </source>
</reference>
<organism evidence="2">
    <name type="scientific">Streptomyces sp. NBC_00148</name>
    <dbReference type="NCBI Taxonomy" id="2903626"/>
    <lineage>
        <taxon>Bacteria</taxon>
        <taxon>Bacillati</taxon>
        <taxon>Actinomycetota</taxon>
        <taxon>Actinomycetes</taxon>
        <taxon>Kitasatosporales</taxon>
        <taxon>Streptomycetaceae</taxon>
        <taxon>Streptomyces</taxon>
    </lineage>
</organism>
<name>A0AAU1LV60_9ACTN</name>
<gene>
    <name evidence="2" type="ORF">OG222_19770</name>
</gene>
<sequence length="79" mass="8158">MRKTLIKAAVVGASVLALSGITAGAAQASVQGPDIMGTGSFEDCMNWGRALKNAGEVEDFACMVGSKPNTFELTPFYAS</sequence>
<dbReference type="AlphaFoldDB" id="A0AAU1LV60"/>
<evidence type="ECO:0008006" key="3">
    <source>
        <dbReference type="Google" id="ProtNLM"/>
    </source>
</evidence>
<evidence type="ECO:0000313" key="2">
    <source>
        <dbReference type="EMBL" id="WTQ75182.1"/>
    </source>
</evidence>